<dbReference type="STRING" id="246191.SAMN05660337_0595"/>
<sequence>MSQRASKIFTILLLCLVLFSGCTIIKKEGLNSIVFDPAEYEQGKSSWNELLADLGPPDQIGEMGSGMVWLYENIDISEFQVGASLQYEWLSLIKLVHATADARRVALLLTFDEDRMLKSGNLFEWEDDLGHDNAIQFFLVVTSLADADHLSREPQQLRWGKNLLAPLPEGLNAGWLPELTGKGIELRGTPLKAGQHTLEMH</sequence>
<dbReference type="AlphaFoldDB" id="A0A1G9C9L5"/>
<dbReference type="PROSITE" id="PS51257">
    <property type="entry name" value="PROKAR_LIPOPROTEIN"/>
    <property type="match status" value="1"/>
</dbReference>
<accession>A0A1G9C9L5</accession>
<dbReference type="OrthoDB" id="5729416at2"/>
<gene>
    <name evidence="1" type="ORF">SAMN05660337_0595</name>
</gene>
<proteinExistence type="predicted"/>
<evidence type="ECO:0008006" key="3">
    <source>
        <dbReference type="Google" id="ProtNLM"/>
    </source>
</evidence>
<dbReference type="RefSeq" id="WP_092158065.1">
    <property type="nucleotide sequence ID" value="NZ_FNGA01000001.1"/>
</dbReference>
<evidence type="ECO:0000313" key="1">
    <source>
        <dbReference type="EMBL" id="SDK48339.1"/>
    </source>
</evidence>
<reference evidence="2" key="1">
    <citation type="submission" date="2016-10" db="EMBL/GenBank/DDBJ databases">
        <authorList>
            <person name="Varghese N."/>
            <person name="Submissions S."/>
        </authorList>
    </citation>
    <scope>NUCLEOTIDE SEQUENCE [LARGE SCALE GENOMIC DNA]</scope>
    <source>
        <strain evidence="2">DSM 16995</strain>
    </source>
</reference>
<protein>
    <recommendedName>
        <fullName evidence="3">Lipoprotein</fullName>
    </recommendedName>
</protein>
<organism evidence="1 2">
    <name type="scientific">Maridesulfovibrio ferrireducens</name>
    <dbReference type="NCBI Taxonomy" id="246191"/>
    <lineage>
        <taxon>Bacteria</taxon>
        <taxon>Pseudomonadati</taxon>
        <taxon>Thermodesulfobacteriota</taxon>
        <taxon>Desulfovibrionia</taxon>
        <taxon>Desulfovibrionales</taxon>
        <taxon>Desulfovibrionaceae</taxon>
        <taxon>Maridesulfovibrio</taxon>
    </lineage>
</organism>
<name>A0A1G9C9L5_9BACT</name>
<dbReference type="Proteomes" id="UP000199053">
    <property type="component" value="Unassembled WGS sequence"/>
</dbReference>
<evidence type="ECO:0000313" key="2">
    <source>
        <dbReference type="Proteomes" id="UP000199053"/>
    </source>
</evidence>
<dbReference type="EMBL" id="FNGA01000001">
    <property type="protein sequence ID" value="SDK48339.1"/>
    <property type="molecule type" value="Genomic_DNA"/>
</dbReference>
<keyword evidence="2" id="KW-1185">Reference proteome</keyword>